<evidence type="ECO:0000313" key="2">
    <source>
        <dbReference type="Proteomes" id="UP000186817"/>
    </source>
</evidence>
<proteinExistence type="predicted"/>
<keyword evidence="2" id="KW-1185">Reference proteome</keyword>
<dbReference type="EMBL" id="LSRX01000181">
    <property type="protein sequence ID" value="OLQ05559.1"/>
    <property type="molecule type" value="Genomic_DNA"/>
</dbReference>
<accession>A0A1Q9EDR9</accession>
<organism evidence="1 2">
    <name type="scientific">Symbiodinium microadriaticum</name>
    <name type="common">Dinoflagellate</name>
    <name type="synonym">Zooxanthella microadriatica</name>
    <dbReference type="NCBI Taxonomy" id="2951"/>
    <lineage>
        <taxon>Eukaryota</taxon>
        <taxon>Sar</taxon>
        <taxon>Alveolata</taxon>
        <taxon>Dinophyceae</taxon>
        <taxon>Suessiales</taxon>
        <taxon>Symbiodiniaceae</taxon>
        <taxon>Symbiodinium</taxon>
    </lineage>
</organism>
<evidence type="ECO:0000313" key="1">
    <source>
        <dbReference type="EMBL" id="OLQ05559.1"/>
    </source>
</evidence>
<protein>
    <submittedName>
        <fullName evidence="1">Uncharacterized protein</fullName>
    </submittedName>
</protein>
<dbReference type="Proteomes" id="UP000186817">
    <property type="component" value="Unassembled WGS sequence"/>
</dbReference>
<gene>
    <name evidence="1" type="ORF">AK812_SmicGene11261</name>
</gene>
<reference evidence="1 2" key="1">
    <citation type="submission" date="2016-02" db="EMBL/GenBank/DDBJ databases">
        <title>Genome analysis of coral dinoflagellate symbionts highlights evolutionary adaptations to a symbiotic lifestyle.</title>
        <authorList>
            <person name="Aranda M."/>
            <person name="Li Y."/>
            <person name="Liew Y.J."/>
            <person name="Baumgarten S."/>
            <person name="Simakov O."/>
            <person name="Wilson M."/>
            <person name="Piel J."/>
            <person name="Ashoor H."/>
            <person name="Bougouffa S."/>
            <person name="Bajic V.B."/>
            <person name="Ryu T."/>
            <person name="Ravasi T."/>
            <person name="Bayer T."/>
            <person name="Micklem G."/>
            <person name="Kim H."/>
            <person name="Bhak J."/>
            <person name="Lajeunesse T.C."/>
            <person name="Voolstra C.R."/>
        </authorList>
    </citation>
    <scope>NUCLEOTIDE SEQUENCE [LARGE SCALE GENOMIC DNA]</scope>
    <source>
        <strain evidence="1 2">CCMP2467</strain>
    </source>
</reference>
<sequence length="293" mass="33660">MKKKDAGSDARTEKWNLRTFYEEKAKELRQIAIILEVFTRDADWRRTEDRTVSVDFHQLSHAQRSGQEIELFTTGSEHVYRVYQQAGNRHYRSIDLYSPQAAARPTHNQSERALNLVMMHRLRTLEWWADVLQMDVRRLSKLGSEHLLLQWMRKPSAGSPALGVLQGNMRCRSPAREDDGSSEVMSSMYEANFCDTFFEIRPGMWPTNVQLPQVLFLVWMVVADEFDVAPFPAAWPAFIETDVEVAVDTPELASVSGDGRANVIEPLEVFRAQLEVFRLEPPPPIVGARVWLV</sequence>
<name>A0A1Q9EDR9_SYMMI</name>
<comment type="caution">
    <text evidence="1">The sequence shown here is derived from an EMBL/GenBank/DDBJ whole genome shotgun (WGS) entry which is preliminary data.</text>
</comment>
<dbReference type="AlphaFoldDB" id="A0A1Q9EDR9"/>